<keyword evidence="3" id="KW-1185">Reference proteome</keyword>
<protein>
    <submittedName>
        <fullName evidence="2">Hypp2518 protein</fullName>
    </submittedName>
</protein>
<evidence type="ECO:0000313" key="2">
    <source>
        <dbReference type="EMBL" id="CAH1262175.1"/>
    </source>
</evidence>
<feature type="region of interest" description="Disordered" evidence="1">
    <location>
        <begin position="90"/>
        <end position="124"/>
    </location>
</feature>
<reference evidence="2" key="1">
    <citation type="submission" date="2022-01" db="EMBL/GenBank/DDBJ databases">
        <authorList>
            <person name="Braso-Vives M."/>
        </authorList>
    </citation>
    <scope>NUCLEOTIDE SEQUENCE</scope>
</reference>
<evidence type="ECO:0000256" key="1">
    <source>
        <dbReference type="SAM" id="MobiDB-lite"/>
    </source>
</evidence>
<sequence length="195" mass="21861">MCLLALFCYLKGRSNNPNLQQDRPNLPFSGQARHALQINQMYGTSAHETSQTELETTQVSGQTDDNAYNQINEEDVYVPSDHSYCEIKDEDASGETEPVIENNDHKNLENNTIDNTSEQGSQTENCEDGDDSVTFYAKPILYQTSTDNPASVNRRMDLENLSVTNLADQDQTAYDLTDRTDVPTRTDTNIYGTSD</sequence>
<feature type="compositionally biased region" description="Polar residues" evidence="1">
    <location>
        <begin position="109"/>
        <end position="124"/>
    </location>
</feature>
<organism evidence="2 3">
    <name type="scientific">Branchiostoma lanceolatum</name>
    <name type="common">Common lancelet</name>
    <name type="synonym">Amphioxus lanceolatum</name>
    <dbReference type="NCBI Taxonomy" id="7740"/>
    <lineage>
        <taxon>Eukaryota</taxon>
        <taxon>Metazoa</taxon>
        <taxon>Chordata</taxon>
        <taxon>Cephalochordata</taxon>
        <taxon>Leptocardii</taxon>
        <taxon>Amphioxiformes</taxon>
        <taxon>Branchiostomatidae</taxon>
        <taxon>Branchiostoma</taxon>
    </lineage>
</organism>
<dbReference type="Proteomes" id="UP000838412">
    <property type="component" value="Chromosome 4"/>
</dbReference>
<accession>A0A8J9ZSW8</accession>
<dbReference type="AlphaFoldDB" id="A0A8J9ZSW8"/>
<gene>
    <name evidence="2" type="primary">Hypp2518</name>
    <name evidence="2" type="ORF">BLAG_LOCUS17353</name>
</gene>
<name>A0A8J9ZSW8_BRALA</name>
<dbReference type="EMBL" id="OV696689">
    <property type="protein sequence ID" value="CAH1262175.1"/>
    <property type="molecule type" value="Genomic_DNA"/>
</dbReference>
<proteinExistence type="predicted"/>
<evidence type="ECO:0000313" key="3">
    <source>
        <dbReference type="Proteomes" id="UP000838412"/>
    </source>
</evidence>